<keyword evidence="3" id="KW-1185">Reference proteome</keyword>
<proteinExistence type="predicted"/>
<reference evidence="2" key="2">
    <citation type="submission" date="2023-06" db="EMBL/GenBank/DDBJ databases">
        <authorList>
            <consortium name="Lawrence Berkeley National Laboratory"/>
            <person name="Haridas S."/>
            <person name="Hensen N."/>
            <person name="Bonometti L."/>
            <person name="Westerberg I."/>
            <person name="Brannstrom I.O."/>
            <person name="Guillou S."/>
            <person name="Cros-Aarteil S."/>
            <person name="Calhoun S."/>
            <person name="Kuo A."/>
            <person name="Mondo S."/>
            <person name="Pangilinan J."/>
            <person name="Riley R."/>
            <person name="Labutti K."/>
            <person name="Andreopoulos B."/>
            <person name="Lipzen A."/>
            <person name="Chen C."/>
            <person name="Yanf M."/>
            <person name="Daum C."/>
            <person name="Ng V."/>
            <person name="Clum A."/>
            <person name="Steindorff A."/>
            <person name="Ohm R."/>
            <person name="Martin F."/>
            <person name="Silar P."/>
            <person name="Natvig D."/>
            <person name="Lalanne C."/>
            <person name="Gautier V."/>
            <person name="Ament-Velasquez S.L."/>
            <person name="Kruys A."/>
            <person name="Hutchinson M.I."/>
            <person name="Powell A.J."/>
            <person name="Barry K."/>
            <person name="Miller A.N."/>
            <person name="Grigoriev I.V."/>
            <person name="Debuchy R."/>
            <person name="Gladieux P."/>
            <person name="Thoren M.H."/>
            <person name="Johannesson H."/>
        </authorList>
    </citation>
    <scope>NUCLEOTIDE SEQUENCE</scope>
    <source>
        <strain evidence="2">CBS 958.72</strain>
    </source>
</reference>
<accession>A0AAE0N8U5</accession>
<protein>
    <submittedName>
        <fullName evidence="2">Uncharacterized protein</fullName>
    </submittedName>
</protein>
<comment type="caution">
    <text evidence="2">The sequence shown here is derived from an EMBL/GenBank/DDBJ whole genome shotgun (WGS) entry which is preliminary data.</text>
</comment>
<keyword evidence="1" id="KW-0812">Transmembrane</keyword>
<reference evidence="2" key="1">
    <citation type="journal article" date="2023" name="Mol. Phylogenet. Evol.">
        <title>Genome-scale phylogeny and comparative genomics of the fungal order Sordariales.</title>
        <authorList>
            <person name="Hensen N."/>
            <person name="Bonometti L."/>
            <person name="Westerberg I."/>
            <person name="Brannstrom I.O."/>
            <person name="Guillou S."/>
            <person name="Cros-Aarteil S."/>
            <person name="Calhoun S."/>
            <person name="Haridas S."/>
            <person name="Kuo A."/>
            <person name="Mondo S."/>
            <person name="Pangilinan J."/>
            <person name="Riley R."/>
            <person name="LaButti K."/>
            <person name="Andreopoulos B."/>
            <person name="Lipzen A."/>
            <person name="Chen C."/>
            <person name="Yan M."/>
            <person name="Daum C."/>
            <person name="Ng V."/>
            <person name="Clum A."/>
            <person name="Steindorff A."/>
            <person name="Ohm R.A."/>
            <person name="Martin F."/>
            <person name="Silar P."/>
            <person name="Natvig D.O."/>
            <person name="Lalanne C."/>
            <person name="Gautier V."/>
            <person name="Ament-Velasquez S.L."/>
            <person name="Kruys A."/>
            <person name="Hutchinson M.I."/>
            <person name="Powell A.J."/>
            <person name="Barry K."/>
            <person name="Miller A.N."/>
            <person name="Grigoriev I.V."/>
            <person name="Debuchy R."/>
            <person name="Gladieux P."/>
            <person name="Hiltunen Thoren M."/>
            <person name="Johannesson H."/>
        </authorList>
    </citation>
    <scope>NUCLEOTIDE SEQUENCE</scope>
    <source>
        <strain evidence="2">CBS 958.72</strain>
    </source>
</reference>
<name>A0AAE0N8U5_9PEZI</name>
<evidence type="ECO:0000256" key="1">
    <source>
        <dbReference type="SAM" id="Phobius"/>
    </source>
</evidence>
<dbReference type="Proteomes" id="UP001287356">
    <property type="component" value="Unassembled WGS sequence"/>
</dbReference>
<sequence>MSEGEGGIPPDCCCPSIPLLHPSSSICFYFLVRPKLIIFCTMVLAALVAAALGPQLAALIPSGVVAMAAIKAASWVGGRCTTGPVAQSTNATWLGRMRSEFWCLPSVEQEPLGFATMVAGEVLAGAAMADAHVRAAYTASSLAYWALGGSVRSWWFPGPDNHGGSTSGTAQQWQVVRQQLCQVQRQLLPGLLAEPPTFFEYLGLDATRPPFAPPEECASPASAKYGAALKAIRDAYLQRAQTISKQPHELRQLNAVTECLLNDTTRHVYLVVFLPALAGGPGLNVGVDNARGRRAVMDSMCGK</sequence>
<keyword evidence="1" id="KW-1133">Transmembrane helix</keyword>
<keyword evidence="1" id="KW-0472">Membrane</keyword>
<evidence type="ECO:0000313" key="2">
    <source>
        <dbReference type="EMBL" id="KAK3374308.1"/>
    </source>
</evidence>
<dbReference type="EMBL" id="JAULSN010000004">
    <property type="protein sequence ID" value="KAK3374308.1"/>
    <property type="molecule type" value="Genomic_DNA"/>
</dbReference>
<evidence type="ECO:0000313" key="3">
    <source>
        <dbReference type="Proteomes" id="UP001287356"/>
    </source>
</evidence>
<dbReference type="AlphaFoldDB" id="A0AAE0N8U5"/>
<gene>
    <name evidence="2" type="ORF">B0T24DRAFT_626139</name>
</gene>
<feature type="transmembrane region" description="Helical" evidence="1">
    <location>
        <begin position="36"/>
        <end position="57"/>
    </location>
</feature>
<organism evidence="2 3">
    <name type="scientific">Lasiosphaeria ovina</name>
    <dbReference type="NCBI Taxonomy" id="92902"/>
    <lineage>
        <taxon>Eukaryota</taxon>
        <taxon>Fungi</taxon>
        <taxon>Dikarya</taxon>
        <taxon>Ascomycota</taxon>
        <taxon>Pezizomycotina</taxon>
        <taxon>Sordariomycetes</taxon>
        <taxon>Sordariomycetidae</taxon>
        <taxon>Sordariales</taxon>
        <taxon>Lasiosphaeriaceae</taxon>
        <taxon>Lasiosphaeria</taxon>
    </lineage>
</organism>